<dbReference type="SUPFAM" id="SSF51338">
    <property type="entry name" value="Composite domain of metallo-dependent hydrolases"/>
    <property type="match status" value="1"/>
</dbReference>
<dbReference type="InterPro" id="IPR050287">
    <property type="entry name" value="MTA/SAH_deaminase"/>
</dbReference>
<dbReference type="InterPro" id="IPR044861">
    <property type="entry name" value="IPNS-like_FE2OG_OXY"/>
</dbReference>
<reference evidence="5" key="1">
    <citation type="submission" date="2023-02" db="EMBL/GenBank/DDBJ databases">
        <title>Kitasatospora phosalacinea NBRC 14627.</title>
        <authorList>
            <person name="Ichikawa N."/>
            <person name="Sato H."/>
            <person name="Tonouchi N."/>
        </authorList>
    </citation>
    <scope>NUCLEOTIDE SEQUENCE</scope>
    <source>
        <strain evidence="5">NBRC 14627</strain>
    </source>
</reference>
<dbReference type="Pfam" id="PF03171">
    <property type="entry name" value="2OG-FeII_Oxy"/>
    <property type="match status" value="1"/>
</dbReference>
<evidence type="ECO:0000313" key="6">
    <source>
        <dbReference type="Proteomes" id="UP001165041"/>
    </source>
</evidence>
<dbReference type="PANTHER" id="PTHR43794:SF11">
    <property type="entry name" value="AMIDOHYDROLASE-RELATED DOMAIN-CONTAINING PROTEIN"/>
    <property type="match status" value="1"/>
</dbReference>
<keyword evidence="3" id="KW-0045">Antibiotic biosynthesis</keyword>
<dbReference type="Pfam" id="PF01979">
    <property type="entry name" value="Amidohydro_1"/>
    <property type="match status" value="1"/>
</dbReference>
<dbReference type="Proteomes" id="UP001165041">
    <property type="component" value="Unassembled WGS sequence"/>
</dbReference>
<protein>
    <recommendedName>
        <fullName evidence="4">Fe2OG dioxygenase domain-containing protein</fullName>
    </recommendedName>
</protein>
<dbReference type="AlphaFoldDB" id="A0A9W6QF91"/>
<comment type="pathway">
    <text evidence="1">Antibiotic biosynthesis.</text>
</comment>
<dbReference type="Gene3D" id="3.20.20.140">
    <property type="entry name" value="Metal-dependent hydrolases"/>
    <property type="match status" value="1"/>
</dbReference>
<dbReference type="InterPro" id="IPR011059">
    <property type="entry name" value="Metal-dep_hydrolase_composite"/>
</dbReference>
<dbReference type="Gene3D" id="2.60.120.330">
    <property type="entry name" value="B-lactam Antibiotic, Isopenicillin N Synthase, Chain"/>
    <property type="match status" value="1"/>
</dbReference>
<evidence type="ECO:0000313" key="5">
    <source>
        <dbReference type="EMBL" id="GLW75029.1"/>
    </source>
</evidence>
<dbReference type="GO" id="GO:0016810">
    <property type="term" value="F:hydrolase activity, acting on carbon-nitrogen (but not peptide) bonds"/>
    <property type="evidence" value="ECO:0007669"/>
    <property type="project" value="InterPro"/>
</dbReference>
<evidence type="ECO:0000256" key="3">
    <source>
        <dbReference type="ARBA" id="ARBA00023194"/>
    </source>
</evidence>
<feature type="domain" description="Fe2OG dioxygenase" evidence="4">
    <location>
        <begin position="641"/>
        <end position="755"/>
    </location>
</feature>
<dbReference type="InterPro" id="IPR006680">
    <property type="entry name" value="Amidohydro-rel"/>
</dbReference>
<dbReference type="InterPro" id="IPR027443">
    <property type="entry name" value="IPNS-like_sf"/>
</dbReference>
<evidence type="ECO:0000259" key="4">
    <source>
        <dbReference type="PROSITE" id="PS51471"/>
    </source>
</evidence>
<organism evidence="5 6">
    <name type="scientific">Kitasatospora phosalacinea</name>
    <dbReference type="NCBI Taxonomy" id="2065"/>
    <lineage>
        <taxon>Bacteria</taxon>
        <taxon>Bacillati</taxon>
        <taxon>Actinomycetota</taxon>
        <taxon>Actinomycetes</taxon>
        <taxon>Kitasatosporales</taxon>
        <taxon>Streptomycetaceae</taxon>
        <taxon>Kitasatospora</taxon>
    </lineage>
</organism>
<gene>
    <name evidence="5" type="ORF">Kpho02_73260</name>
</gene>
<dbReference type="InterPro" id="IPR005123">
    <property type="entry name" value="Oxoglu/Fe-dep_dioxygenase_dom"/>
</dbReference>
<dbReference type="RefSeq" id="WP_285740585.1">
    <property type="nucleotide sequence ID" value="NZ_BSSA01000044.1"/>
</dbReference>
<proteinExistence type="predicted"/>
<evidence type="ECO:0000256" key="1">
    <source>
        <dbReference type="ARBA" id="ARBA00004792"/>
    </source>
</evidence>
<dbReference type="GO" id="GO:0017000">
    <property type="term" value="P:antibiotic biosynthetic process"/>
    <property type="evidence" value="ECO:0007669"/>
    <property type="project" value="UniProtKB-KW"/>
</dbReference>
<comment type="caution">
    <text evidence="5">The sequence shown here is derived from an EMBL/GenBank/DDBJ whole genome shotgun (WGS) entry which is preliminary data.</text>
</comment>
<dbReference type="Pfam" id="PF14226">
    <property type="entry name" value="DIOX_N"/>
    <property type="match status" value="1"/>
</dbReference>
<dbReference type="Gene3D" id="2.30.40.10">
    <property type="entry name" value="Urease, subunit C, domain 1"/>
    <property type="match status" value="1"/>
</dbReference>
<dbReference type="PANTHER" id="PTHR43794">
    <property type="entry name" value="AMINOHYDROLASE SSNA-RELATED"/>
    <property type="match status" value="1"/>
</dbReference>
<dbReference type="PROSITE" id="PS51471">
    <property type="entry name" value="FE2OG_OXY"/>
    <property type="match status" value="1"/>
</dbReference>
<dbReference type="SUPFAM" id="SSF51197">
    <property type="entry name" value="Clavaminate synthase-like"/>
    <property type="match status" value="1"/>
</dbReference>
<evidence type="ECO:0000256" key="2">
    <source>
        <dbReference type="ARBA" id="ARBA00022801"/>
    </source>
</evidence>
<dbReference type="InterPro" id="IPR026992">
    <property type="entry name" value="DIOX_N"/>
</dbReference>
<dbReference type="SUPFAM" id="SSF51556">
    <property type="entry name" value="Metallo-dependent hydrolases"/>
    <property type="match status" value="1"/>
</dbReference>
<dbReference type="EMBL" id="BSSA01000044">
    <property type="protein sequence ID" value="GLW75029.1"/>
    <property type="molecule type" value="Genomic_DNA"/>
</dbReference>
<sequence length="787" mass="84496">MTLATITDVTVLSGGRWLPGTDVHLADGRVAALSAHGELPCRGEVLDGHGGHLTPGLVNTHTHLFQAGLRGTGEGLGLLAWLRAVGEEAAQLTPERAYAAAAAAAAEALRSGTTTLVEHMWPHPSPEVHDAVLRALRDSGVRAVLCRGVADRADPSRRWGFDPRLMQPLPEALAHTDELIAQARGSRVDIGLAVPNVRCLTPEGMGAVRAYAEERGLPVSLHLLETTTDDTTCRDHAGVGAVAYLERAGFLWERLLAVHCVELDAEGRATLARHGVGVSYNPLSNMRLGSGIAPVPEMLAAGLSVGLGVDGAASNDTQDILEALRIGAYLQRAAHRRADLLGFPEMFAMAAGGANRVLGIEENPDGGVRAGMRADLVLHRFDRDYACLPVRDPGATLLTCAGSRTVAAVLVGGEVLVRDGEHVRLPADRLAAGLARWAPAVTAPRTPLPAGGATATTTSSTSTAYALDELARESRMGGAGTETSAREIRRIDLTDFEHRKAEITEELWAAATDIGFFQLVNHGIEPATVDRAFADAAAFFALPEETKARHALKKGLNSGWESMSQVRPSVGTPDRKESYQVTRPHMAGLWPDDALPGFRERVLAFEASCRELAMRVLSCFADRLGLPEGFFAHAHDPASPQYQSTLRMLHYFAVPEDAVVPANVWRAGAHTDFDCLTLLFQRDGQGGLQVCPGKEAEAQEWTPVEPADSVITCNIGDMLMRWSDDRLPSNFHRVRSPGPDEDRSARHSIAFFAQADRDVVIEGPEGRYPPITAADYLQQRIAANFAR</sequence>
<keyword evidence="2" id="KW-0378">Hydrolase</keyword>
<name>A0A9W6QF91_9ACTN</name>
<dbReference type="InterPro" id="IPR032466">
    <property type="entry name" value="Metal_Hydrolase"/>
</dbReference>
<accession>A0A9W6QF91</accession>